<evidence type="ECO:0000313" key="2">
    <source>
        <dbReference type="EMBL" id="KAK1492544.1"/>
    </source>
</evidence>
<organism evidence="2 3">
    <name type="scientific">Colletotrichum cuscutae</name>
    <dbReference type="NCBI Taxonomy" id="1209917"/>
    <lineage>
        <taxon>Eukaryota</taxon>
        <taxon>Fungi</taxon>
        <taxon>Dikarya</taxon>
        <taxon>Ascomycota</taxon>
        <taxon>Pezizomycotina</taxon>
        <taxon>Sordariomycetes</taxon>
        <taxon>Hypocreomycetidae</taxon>
        <taxon>Glomerellales</taxon>
        <taxon>Glomerellaceae</taxon>
        <taxon>Colletotrichum</taxon>
        <taxon>Colletotrichum acutatum species complex</taxon>
    </lineage>
</organism>
<evidence type="ECO:0000256" key="1">
    <source>
        <dbReference type="SAM" id="SignalP"/>
    </source>
</evidence>
<feature type="chain" id="PRO_5042528560" evidence="1">
    <location>
        <begin position="18"/>
        <end position="72"/>
    </location>
</feature>
<dbReference type="Proteomes" id="UP001239213">
    <property type="component" value="Unassembled WGS sequence"/>
</dbReference>
<gene>
    <name evidence="2" type="ORF">CCUS01_14003</name>
</gene>
<reference evidence="2" key="1">
    <citation type="submission" date="2016-11" db="EMBL/GenBank/DDBJ databases">
        <title>The genome sequence of Colletotrichum cuscutae.</title>
        <authorList>
            <person name="Baroncelli R."/>
        </authorList>
    </citation>
    <scope>NUCLEOTIDE SEQUENCE</scope>
    <source>
        <strain evidence="2">IMI 304802</strain>
    </source>
</reference>
<proteinExistence type="predicted"/>
<accession>A0AAI9YAH0</accession>
<dbReference type="EMBL" id="MPDP01000029">
    <property type="protein sequence ID" value="KAK1492544.1"/>
    <property type="molecule type" value="Genomic_DNA"/>
</dbReference>
<name>A0AAI9YAH0_9PEZI</name>
<evidence type="ECO:0000313" key="3">
    <source>
        <dbReference type="Proteomes" id="UP001239213"/>
    </source>
</evidence>
<dbReference type="AlphaFoldDB" id="A0AAI9YAH0"/>
<keyword evidence="1" id="KW-0732">Signal</keyword>
<feature type="signal peptide" evidence="1">
    <location>
        <begin position="1"/>
        <end position="17"/>
    </location>
</feature>
<comment type="caution">
    <text evidence="2">The sequence shown here is derived from an EMBL/GenBank/DDBJ whole genome shotgun (WGS) entry which is preliminary data.</text>
</comment>
<sequence>MQLGAAVIVALSLSAHASPRHGHLRNVPRASKPEISCGPNIYGLTEVRSAVNTARQHVEAVITAGKSRCPRM</sequence>
<keyword evidence="3" id="KW-1185">Reference proteome</keyword>
<protein>
    <submittedName>
        <fullName evidence="2">Uncharacterized protein</fullName>
    </submittedName>
</protein>